<evidence type="ECO:0000256" key="2">
    <source>
        <dbReference type="ARBA" id="ARBA00022692"/>
    </source>
</evidence>
<accession>A0A7W6N918</accession>
<reference evidence="6 7" key="1">
    <citation type="submission" date="2020-08" db="EMBL/GenBank/DDBJ databases">
        <title>Genomic Encyclopedia of Type Strains, Phase IV (KMG-IV): sequencing the most valuable type-strain genomes for metagenomic binning, comparative biology and taxonomic classification.</title>
        <authorList>
            <person name="Goeker M."/>
        </authorList>
    </citation>
    <scope>NUCLEOTIDE SEQUENCE [LARGE SCALE GENOMIC DNA]</scope>
    <source>
        <strain evidence="6 7">DSM 15743</strain>
    </source>
</reference>
<dbReference type="Proteomes" id="UP000519439">
    <property type="component" value="Unassembled WGS sequence"/>
</dbReference>
<evidence type="ECO:0000313" key="7">
    <source>
        <dbReference type="Proteomes" id="UP000519439"/>
    </source>
</evidence>
<dbReference type="GO" id="GO:0012505">
    <property type="term" value="C:endomembrane system"/>
    <property type="evidence" value="ECO:0007669"/>
    <property type="project" value="UniProtKB-SubCell"/>
</dbReference>
<gene>
    <name evidence="6" type="ORF">GGR34_002967</name>
</gene>
<protein>
    <submittedName>
        <fullName evidence="6">Uncharacterized membrane protein YkvA (DUF1232 family)</fullName>
    </submittedName>
</protein>
<proteinExistence type="predicted"/>
<dbReference type="Pfam" id="PF06803">
    <property type="entry name" value="DUF1232"/>
    <property type="match status" value="1"/>
</dbReference>
<evidence type="ECO:0000256" key="4">
    <source>
        <dbReference type="ARBA" id="ARBA00023136"/>
    </source>
</evidence>
<dbReference type="EMBL" id="JACIDC010000010">
    <property type="protein sequence ID" value="MBB4041297.1"/>
    <property type="molecule type" value="Genomic_DNA"/>
</dbReference>
<keyword evidence="7" id="KW-1185">Reference proteome</keyword>
<dbReference type="InterPro" id="IPR016983">
    <property type="entry name" value="UCP031804"/>
</dbReference>
<keyword evidence="4" id="KW-0472">Membrane</keyword>
<evidence type="ECO:0000256" key="1">
    <source>
        <dbReference type="ARBA" id="ARBA00004127"/>
    </source>
</evidence>
<keyword evidence="2" id="KW-0812">Transmembrane</keyword>
<keyword evidence="3" id="KW-1133">Transmembrane helix</keyword>
<dbReference type="PIRSF" id="PIRSF031804">
    <property type="entry name" value="UCP031804"/>
    <property type="match status" value="1"/>
</dbReference>
<name>A0A7W6N918_9HYPH</name>
<comment type="subcellular location">
    <subcellularLocation>
        <location evidence="1">Endomembrane system</location>
        <topology evidence="1">Multi-pass membrane protein</topology>
    </subcellularLocation>
</comment>
<sequence>MSTPFMKPFTKAEMEAMRQATRDEESLKRRFWDKLRRVAGKIPFAEDLVAAFFCATDPSTPSRVKLILLGAIAYFVMPLDAVSDLLPLIGFADDAAVLAAAITQVAGSITQEHREKARKILKDSLT</sequence>
<organism evidence="6 7">
    <name type="scientific">Microvirga flocculans</name>
    <dbReference type="NCBI Taxonomy" id="217168"/>
    <lineage>
        <taxon>Bacteria</taxon>
        <taxon>Pseudomonadati</taxon>
        <taxon>Pseudomonadota</taxon>
        <taxon>Alphaproteobacteria</taxon>
        <taxon>Hyphomicrobiales</taxon>
        <taxon>Methylobacteriaceae</taxon>
        <taxon>Microvirga</taxon>
    </lineage>
</organism>
<evidence type="ECO:0000256" key="3">
    <source>
        <dbReference type="ARBA" id="ARBA00022989"/>
    </source>
</evidence>
<evidence type="ECO:0000313" key="6">
    <source>
        <dbReference type="EMBL" id="MBB4041297.1"/>
    </source>
</evidence>
<evidence type="ECO:0000259" key="5">
    <source>
        <dbReference type="Pfam" id="PF06803"/>
    </source>
</evidence>
<comment type="caution">
    <text evidence="6">The sequence shown here is derived from an EMBL/GenBank/DDBJ whole genome shotgun (WGS) entry which is preliminary data.</text>
</comment>
<feature type="domain" description="DUF1232" evidence="5">
    <location>
        <begin position="64"/>
        <end position="99"/>
    </location>
</feature>
<dbReference type="AlphaFoldDB" id="A0A7W6N918"/>
<dbReference type="InterPro" id="IPR010652">
    <property type="entry name" value="DUF1232"/>
</dbReference>